<feature type="non-terminal residue" evidence="2">
    <location>
        <position position="430"/>
    </location>
</feature>
<accession>A0A6J4RXY1</accession>
<dbReference type="AlphaFoldDB" id="A0A6J4RXY1"/>
<sequence>AQDSGRGARRVCSTRSRRLRRRRHGRGAGRRRWWRRGGGGRRRAAQDRRLRRDHHQARRAHAAVGPGGRHRRAADRGQRGRLRGGQRQGRHRGQVQGRARPGGHAVQARPRGPEVQQDQGRGRRHRPEPRDPADPGARPAAQARQPDRPARVARRVLGQGAEPPADRRALPDPVHQRPGLLRQAGGRGQEDLLDVPGRRLRRGGQAGRRLRGRAARVLPGLDPEVQGGRQGRDGPDPAASPGEVRRGLPDRRPQRRGHDLRHRRQARLRAALDRPERLVDRRARRLAARRLPQAERVDRRRGHGVGRREGPRHEADGRRRREVRPRAGARLLLRLRLQRGHGDDRAAREGGGDGRPLQGRHEEGDRPARHGLLQRPRRRLPVRRERGSQPAARVHHLRGGPRQAVQPRDPGVQLQVPGSGAVRVQAAGLL</sequence>
<feature type="compositionally biased region" description="Basic and acidic residues" evidence="1">
    <location>
        <begin position="359"/>
        <end position="368"/>
    </location>
</feature>
<feature type="compositionally biased region" description="Basic and acidic residues" evidence="1">
    <location>
        <begin position="306"/>
        <end position="319"/>
    </location>
</feature>
<feature type="compositionally biased region" description="Basic residues" evidence="1">
    <location>
        <begin position="253"/>
        <end position="264"/>
    </location>
</feature>
<evidence type="ECO:0000313" key="2">
    <source>
        <dbReference type="EMBL" id="CAA9484938.1"/>
    </source>
</evidence>
<evidence type="ECO:0000256" key="1">
    <source>
        <dbReference type="SAM" id="MobiDB-lite"/>
    </source>
</evidence>
<name>A0A6J4RXY1_9ACTN</name>
<feature type="region of interest" description="Disordered" evidence="1">
    <location>
        <begin position="338"/>
        <end position="416"/>
    </location>
</feature>
<feature type="compositionally biased region" description="Basic residues" evidence="1">
    <location>
        <begin position="68"/>
        <end position="93"/>
    </location>
</feature>
<feature type="compositionally biased region" description="Basic residues" evidence="1">
    <location>
        <begin position="15"/>
        <end position="43"/>
    </location>
</feature>
<feature type="compositionally biased region" description="Basic and acidic residues" evidence="1">
    <location>
        <begin position="243"/>
        <end position="252"/>
    </location>
</feature>
<feature type="compositionally biased region" description="Basic residues" evidence="1">
    <location>
        <begin position="198"/>
        <end position="214"/>
    </location>
</feature>
<organism evidence="2">
    <name type="scientific">uncultured Solirubrobacteraceae bacterium</name>
    <dbReference type="NCBI Taxonomy" id="1162706"/>
    <lineage>
        <taxon>Bacteria</taxon>
        <taxon>Bacillati</taxon>
        <taxon>Actinomycetota</taxon>
        <taxon>Thermoleophilia</taxon>
        <taxon>Solirubrobacterales</taxon>
        <taxon>Solirubrobacteraceae</taxon>
        <taxon>environmental samples</taxon>
    </lineage>
</organism>
<feature type="region of interest" description="Disordered" evidence="1">
    <location>
        <begin position="290"/>
        <end position="326"/>
    </location>
</feature>
<feature type="compositionally biased region" description="Basic residues" evidence="1">
    <location>
        <begin position="51"/>
        <end position="61"/>
    </location>
</feature>
<feature type="non-terminal residue" evidence="2">
    <location>
        <position position="1"/>
    </location>
</feature>
<proteinExistence type="predicted"/>
<protein>
    <submittedName>
        <fullName evidence="2">Uncharacterized protein</fullName>
    </submittedName>
</protein>
<gene>
    <name evidence="2" type="ORF">AVDCRST_MAG13-1398</name>
</gene>
<feature type="compositionally biased region" description="Low complexity" evidence="1">
    <location>
        <begin position="134"/>
        <end position="144"/>
    </location>
</feature>
<feature type="region of interest" description="Disordered" evidence="1">
    <location>
        <begin position="1"/>
        <end position="264"/>
    </location>
</feature>
<dbReference type="EMBL" id="CADCVO010000220">
    <property type="protein sequence ID" value="CAA9484938.1"/>
    <property type="molecule type" value="Genomic_DNA"/>
</dbReference>
<reference evidence="2" key="1">
    <citation type="submission" date="2020-02" db="EMBL/GenBank/DDBJ databases">
        <authorList>
            <person name="Meier V. D."/>
        </authorList>
    </citation>
    <scope>NUCLEOTIDE SEQUENCE</scope>
    <source>
        <strain evidence="2">AVDCRST_MAG13</strain>
    </source>
</reference>
<feature type="compositionally biased region" description="Basic and acidic residues" evidence="1">
    <location>
        <begin position="340"/>
        <end position="352"/>
    </location>
</feature>